<protein>
    <recommendedName>
        <fullName evidence="2">DUF1771 domain-containing protein</fullName>
    </recommendedName>
</protein>
<feature type="compositionally biased region" description="Polar residues" evidence="1">
    <location>
        <begin position="231"/>
        <end position="241"/>
    </location>
</feature>
<dbReference type="PANTHER" id="PTHR47872">
    <property type="entry name" value="NUCLEAR RNA EXPORT FACTOR SDE5-RELATED"/>
    <property type="match status" value="1"/>
</dbReference>
<evidence type="ECO:0000313" key="4">
    <source>
        <dbReference type="Proteomes" id="UP001497516"/>
    </source>
</evidence>
<dbReference type="Proteomes" id="UP001497516">
    <property type="component" value="Chromosome 10"/>
</dbReference>
<evidence type="ECO:0000256" key="1">
    <source>
        <dbReference type="SAM" id="MobiDB-lite"/>
    </source>
</evidence>
<feature type="region of interest" description="Disordered" evidence="1">
    <location>
        <begin position="64"/>
        <end position="85"/>
    </location>
</feature>
<dbReference type="InterPro" id="IPR056254">
    <property type="entry name" value="At5g58720/SDE5-like_UBA-like"/>
</dbReference>
<dbReference type="Pfam" id="PF08590">
    <property type="entry name" value="DUF1771"/>
    <property type="match status" value="1"/>
</dbReference>
<name>A0AAV2D1Q3_9ROSI</name>
<gene>
    <name evidence="3" type="ORF">LTRI10_LOCUS9379</name>
</gene>
<dbReference type="SMART" id="SM01162">
    <property type="entry name" value="DUF1771"/>
    <property type="match status" value="1"/>
</dbReference>
<dbReference type="EMBL" id="OZ034814">
    <property type="protein sequence ID" value="CAL1362269.1"/>
    <property type="molecule type" value="Genomic_DNA"/>
</dbReference>
<keyword evidence="4" id="KW-1185">Reference proteome</keyword>
<feature type="region of interest" description="Disordered" evidence="1">
    <location>
        <begin position="231"/>
        <end position="255"/>
    </location>
</feature>
<evidence type="ECO:0000313" key="3">
    <source>
        <dbReference type="EMBL" id="CAL1362269.1"/>
    </source>
</evidence>
<feature type="compositionally biased region" description="Low complexity" evidence="1">
    <location>
        <begin position="75"/>
        <end position="85"/>
    </location>
</feature>
<dbReference type="PANTHER" id="PTHR47872:SF3">
    <property type="entry name" value="NUCLEAR RNA EXPORT FACTOR SDE5 ISOFORM X1"/>
    <property type="match status" value="1"/>
</dbReference>
<dbReference type="Pfam" id="PF24767">
    <property type="entry name" value="UBA_At5g58720"/>
    <property type="match status" value="1"/>
</dbReference>
<dbReference type="Gene3D" id="3.30.1370.110">
    <property type="match status" value="1"/>
</dbReference>
<organism evidence="3 4">
    <name type="scientific">Linum trigynum</name>
    <dbReference type="NCBI Taxonomy" id="586398"/>
    <lineage>
        <taxon>Eukaryota</taxon>
        <taxon>Viridiplantae</taxon>
        <taxon>Streptophyta</taxon>
        <taxon>Embryophyta</taxon>
        <taxon>Tracheophyta</taxon>
        <taxon>Spermatophyta</taxon>
        <taxon>Magnoliopsida</taxon>
        <taxon>eudicotyledons</taxon>
        <taxon>Gunneridae</taxon>
        <taxon>Pentapetalae</taxon>
        <taxon>rosids</taxon>
        <taxon>fabids</taxon>
        <taxon>Malpighiales</taxon>
        <taxon>Linaceae</taxon>
        <taxon>Linum</taxon>
    </lineage>
</organism>
<accession>A0AAV2D1Q3</accession>
<proteinExistence type="predicted"/>
<dbReference type="AlphaFoldDB" id="A0AAV2D1Q3"/>
<feature type="domain" description="DUF1771" evidence="2">
    <location>
        <begin position="328"/>
        <end position="393"/>
    </location>
</feature>
<dbReference type="InterPro" id="IPR013899">
    <property type="entry name" value="DUF1771"/>
</dbReference>
<reference evidence="3 4" key="1">
    <citation type="submission" date="2024-04" db="EMBL/GenBank/DDBJ databases">
        <authorList>
            <person name="Fracassetti M."/>
        </authorList>
    </citation>
    <scope>NUCLEOTIDE SEQUENCE [LARGE SCALE GENOMIC DNA]</scope>
</reference>
<sequence length="490" mass="55181">MEVAPCNVPTYDEEEKALAALLEAFGSLFSLEQIASVYCKAGRNPDLAGQILYDWHGSSLPSSSSASLKEEIEENASVSSNPSASAVSCYPDEKIGAPKQKARPVSGGTVSCFLGKDYIKSKPGSTASVMSTKPLKLDANDWLVSDDGETKDRQGLSVNDKMLEGMEDFLFKMLGNGFRLEREMIHDVLDKCGYNMQKCVEKLLDLSEMTSDKEDKCFGKSVEKLPNAISTAEGTSESVNKTRNRSQRRSAMQDKNDLQKEVFSALFTAPDRDEEPPRRIVRPRRVAVASREPVVAPLPEVMISKPIKALTGVDNVAPRDEAEEEEDEYQRLRRAVKEYRITMKEYYRSAIQAFINEDHERADRLMEQGHFFRSKAQLADDESSNKLFDTKYAQTQDQMVLDLHEHDTKEAIRVLKCHLSSLAGIPSINYLKIIVETDDEEDKTKGSRRKYIKKLLDRDSISWSEDEESRGAILVRMDNIDRKSLTFGKK</sequence>
<dbReference type="InterPro" id="IPR036063">
    <property type="entry name" value="Smr_dom_sf"/>
</dbReference>
<evidence type="ECO:0000259" key="2">
    <source>
        <dbReference type="SMART" id="SM01162"/>
    </source>
</evidence>